<sequence length="51" mass="6021">MNGGVFSVNFYFGNFLILQLHPLFFSELCQVWLYYQEGCKRVTPPIYNINV</sequence>
<gene>
    <name evidence="1" type="ORF">BCLFYP20_00629</name>
</gene>
<reference evidence="1" key="1">
    <citation type="submission" date="2019-11" db="EMBL/GenBank/DDBJ databases">
        <authorList>
            <person name="Feng L."/>
        </authorList>
    </citation>
    <scope>NUCLEOTIDE SEQUENCE</scope>
    <source>
        <strain evidence="1">BcaccaeLFYP20</strain>
    </source>
</reference>
<accession>A0A6N2XFA2</accession>
<evidence type="ECO:0000313" key="1">
    <source>
        <dbReference type="EMBL" id="VYT52028.1"/>
    </source>
</evidence>
<name>A0A6N2XFA2_9BACE</name>
<proteinExistence type="predicted"/>
<dbReference type="EMBL" id="CACRTB010000042">
    <property type="protein sequence ID" value="VYT52028.1"/>
    <property type="molecule type" value="Genomic_DNA"/>
</dbReference>
<organism evidence="1">
    <name type="scientific">Bacteroides caccae</name>
    <dbReference type="NCBI Taxonomy" id="47678"/>
    <lineage>
        <taxon>Bacteria</taxon>
        <taxon>Pseudomonadati</taxon>
        <taxon>Bacteroidota</taxon>
        <taxon>Bacteroidia</taxon>
        <taxon>Bacteroidales</taxon>
        <taxon>Bacteroidaceae</taxon>
        <taxon>Bacteroides</taxon>
    </lineage>
</organism>
<dbReference type="AlphaFoldDB" id="A0A6N2XFA2"/>
<protein>
    <submittedName>
        <fullName evidence="1">Uncharacterized protein</fullName>
    </submittedName>
</protein>